<dbReference type="OrthoDB" id="9765647at2"/>
<evidence type="ECO:0000313" key="4">
    <source>
        <dbReference type="EMBL" id="PXX45222.1"/>
    </source>
</evidence>
<dbReference type="Gene3D" id="3.40.50.1820">
    <property type="entry name" value="alpha/beta hydrolase"/>
    <property type="match status" value="1"/>
</dbReference>
<proteinExistence type="predicted"/>
<keyword evidence="5" id="KW-1185">Reference proteome</keyword>
<dbReference type="PANTHER" id="PTHR43037:SF1">
    <property type="entry name" value="BLL1128 PROTEIN"/>
    <property type="match status" value="1"/>
</dbReference>
<dbReference type="AlphaFoldDB" id="A0A318JA32"/>
<dbReference type="PANTHER" id="PTHR43037">
    <property type="entry name" value="UNNAMED PRODUCT-RELATED"/>
    <property type="match status" value="1"/>
</dbReference>
<protein>
    <submittedName>
        <fullName evidence="4">Poly(3-hydroxybutyrate) depolymerase</fullName>
    </submittedName>
</protein>
<dbReference type="RefSeq" id="WP_110254678.1">
    <property type="nucleotide sequence ID" value="NZ_QJKB01000002.1"/>
</dbReference>
<dbReference type="InterPro" id="IPR010126">
    <property type="entry name" value="Esterase_phb"/>
</dbReference>
<evidence type="ECO:0000256" key="1">
    <source>
        <dbReference type="ARBA" id="ARBA00022729"/>
    </source>
</evidence>
<name>A0A318JA32_9BURK</name>
<keyword evidence="3" id="KW-0472">Membrane</keyword>
<comment type="caution">
    <text evidence="4">The sequence shown here is derived from an EMBL/GenBank/DDBJ whole genome shotgun (WGS) entry which is preliminary data.</text>
</comment>
<dbReference type="ESTHER" id="9burk-a0a318ja32">
    <property type="family name" value="Esterase_phb"/>
</dbReference>
<dbReference type="InterPro" id="IPR050955">
    <property type="entry name" value="Plant_Biomass_Hydrol_Est"/>
</dbReference>
<accession>A0A318JA32</accession>
<dbReference type="GO" id="GO:0016787">
    <property type="term" value="F:hydrolase activity"/>
    <property type="evidence" value="ECO:0007669"/>
    <property type="project" value="UniProtKB-KW"/>
</dbReference>
<gene>
    <name evidence="4" type="ORF">DFR42_102450</name>
</gene>
<sequence>MKRVLRWFAWSLLGLLSLIALCGALFAYFIYSPAPVRPALSGAVQKGSIEAGGIKRTYVSYVPRDLPKGAPLILVMHGSGQSAEDIRVETGYGFERLADQHGFAIAYPESYSFDWNDCGKIGDYQVNGRDIDDVGFLNALTDKLIIDLGTDKNRVFATGVSAGGFMSLRLALESPARFRAVAAVSASVQVPQNFRCKPAGTGGTSVMIMNGTKDPLVPYNGGEVNLLGLFYKCGDVLNARASAQYFADLNKITTAPAEQTTAISGVNVGQVSWKRDARTEVELVTIHGGGHGLPQPYYRRARLLGPSPMAPNGAEMIWEFFEQQGW</sequence>
<evidence type="ECO:0000256" key="3">
    <source>
        <dbReference type="SAM" id="Phobius"/>
    </source>
</evidence>
<evidence type="ECO:0000256" key="2">
    <source>
        <dbReference type="ARBA" id="ARBA00022801"/>
    </source>
</evidence>
<keyword evidence="3" id="KW-0812">Transmembrane</keyword>
<dbReference type="InterPro" id="IPR029058">
    <property type="entry name" value="AB_hydrolase_fold"/>
</dbReference>
<feature type="transmembrane region" description="Helical" evidence="3">
    <location>
        <begin position="7"/>
        <end position="31"/>
    </location>
</feature>
<evidence type="ECO:0000313" key="5">
    <source>
        <dbReference type="Proteomes" id="UP000247792"/>
    </source>
</evidence>
<dbReference type="Proteomes" id="UP000247792">
    <property type="component" value="Unassembled WGS sequence"/>
</dbReference>
<keyword evidence="3" id="KW-1133">Transmembrane helix</keyword>
<keyword evidence="1" id="KW-0732">Signal</keyword>
<dbReference type="SUPFAM" id="SSF53474">
    <property type="entry name" value="alpha/beta-Hydrolases"/>
    <property type="match status" value="1"/>
</dbReference>
<dbReference type="EMBL" id="QJKB01000002">
    <property type="protein sequence ID" value="PXX45222.1"/>
    <property type="molecule type" value="Genomic_DNA"/>
</dbReference>
<dbReference type="GO" id="GO:0005576">
    <property type="term" value="C:extracellular region"/>
    <property type="evidence" value="ECO:0007669"/>
    <property type="project" value="InterPro"/>
</dbReference>
<dbReference type="Pfam" id="PF10503">
    <property type="entry name" value="Esterase_PHB"/>
    <property type="match status" value="1"/>
</dbReference>
<keyword evidence="2" id="KW-0378">Hydrolase</keyword>
<reference evidence="4 5" key="1">
    <citation type="submission" date="2018-05" db="EMBL/GenBank/DDBJ databases">
        <title>Genomic Encyclopedia of Type Strains, Phase IV (KMG-IV): sequencing the most valuable type-strain genomes for metagenomic binning, comparative biology and taxonomic classification.</title>
        <authorList>
            <person name="Goeker M."/>
        </authorList>
    </citation>
    <scope>NUCLEOTIDE SEQUENCE [LARGE SCALE GENOMIC DNA]</scope>
    <source>
        <strain evidence="4 5">DSM 19792</strain>
    </source>
</reference>
<organism evidence="4 5">
    <name type="scientific">Undibacterium pigrum</name>
    <dbReference type="NCBI Taxonomy" id="401470"/>
    <lineage>
        <taxon>Bacteria</taxon>
        <taxon>Pseudomonadati</taxon>
        <taxon>Pseudomonadota</taxon>
        <taxon>Betaproteobacteria</taxon>
        <taxon>Burkholderiales</taxon>
        <taxon>Oxalobacteraceae</taxon>
        <taxon>Undibacterium</taxon>
    </lineage>
</organism>